<feature type="compositionally biased region" description="Acidic residues" evidence="1">
    <location>
        <begin position="70"/>
        <end position="79"/>
    </location>
</feature>
<gene>
    <name evidence="2" type="ORF">PhaeoP63_01773</name>
</gene>
<name>A0AAC9Z9B6_9RHOB</name>
<reference evidence="2 3" key="1">
    <citation type="journal article" date="2017" name="Front. Microbiol.">
        <title>Phaeobacter piscinae sp. nov., a species of the Roseobacter group and potential aquaculture probiont.</title>
        <authorList>
            <person name="Sonnenschein E.C."/>
            <person name="Phippen C.B.W."/>
            <person name="Nielsen K.F."/>
            <person name="Mateiu R.V."/>
            <person name="Melchiorsen J."/>
            <person name="Gram L."/>
            <person name="Overmann J."/>
            <person name="Freese H.M."/>
        </authorList>
    </citation>
    <scope>NUCLEOTIDE SEQUENCE [LARGE SCALE GENOMIC DNA]</scope>
    <source>
        <strain evidence="2 3">P63</strain>
    </source>
</reference>
<proteinExistence type="predicted"/>
<evidence type="ECO:0000256" key="1">
    <source>
        <dbReference type="SAM" id="MobiDB-lite"/>
    </source>
</evidence>
<dbReference type="EMBL" id="CP010784">
    <property type="protein sequence ID" value="ATF05848.1"/>
    <property type="molecule type" value="Genomic_DNA"/>
</dbReference>
<sequence>MDFNQFDSVSAAERGADCHLKHPATLRPLFDNPDDPTVDNGKPCLVVVLGAEAPSVRAASRARQKARAEADDEKADDENTLEAVHERMVEAMVPRVLGFKNVRKGKAPATKADAAWLFGLNRMNAQEGEMSFAEQVAAFSAKRGNYLGNASAD</sequence>
<accession>A0AAC9Z9B6</accession>
<evidence type="ECO:0000313" key="2">
    <source>
        <dbReference type="EMBL" id="ATF05848.1"/>
    </source>
</evidence>
<evidence type="ECO:0000313" key="3">
    <source>
        <dbReference type="Proteomes" id="UP000217545"/>
    </source>
</evidence>
<dbReference type="RefSeq" id="WP_024097214.1">
    <property type="nucleotide sequence ID" value="NZ_CP010588.1"/>
</dbReference>
<feature type="region of interest" description="Disordered" evidence="1">
    <location>
        <begin position="58"/>
        <end position="79"/>
    </location>
</feature>
<dbReference type="Proteomes" id="UP000217545">
    <property type="component" value="Chromosome"/>
</dbReference>
<dbReference type="AlphaFoldDB" id="A0AAC9Z9B6"/>
<organism evidence="2 3">
    <name type="scientific">Phaeobacter gallaeciensis</name>
    <dbReference type="NCBI Taxonomy" id="60890"/>
    <lineage>
        <taxon>Bacteria</taxon>
        <taxon>Pseudomonadati</taxon>
        <taxon>Pseudomonadota</taxon>
        <taxon>Alphaproteobacteria</taxon>
        <taxon>Rhodobacterales</taxon>
        <taxon>Roseobacteraceae</taxon>
        <taxon>Phaeobacter</taxon>
    </lineage>
</organism>
<dbReference type="GeneID" id="31846178"/>
<protein>
    <submittedName>
        <fullName evidence="2">Uncharacterized protein</fullName>
    </submittedName>
</protein>